<accession>A0A2G5F4M2</accession>
<dbReference type="EMBL" id="KZ305019">
    <property type="protein sequence ID" value="PIA62827.1"/>
    <property type="molecule type" value="Genomic_DNA"/>
</dbReference>
<feature type="signal peptide" evidence="1">
    <location>
        <begin position="1"/>
        <end position="23"/>
    </location>
</feature>
<evidence type="ECO:0000313" key="2">
    <source>
        <dbReference type="EMBL" id="PIA62827.1"/>
    </source>
</evidence>
<dbReference type="PANTHER" id="PTHR34458:SF5">
    <property type="entry name" value="POLLEN OLE E 1 ALLERGEN AND EXTENSIN FAMILY PROTEIN"/>
    <property type="match status" value="1"/>
</dbReference>
<dbReference type="Pfam" id="PF01190">
    <property type="entry name" value="Pollen_Ole_e_1"/>
    <property type="match status" value="1"/>
</dbReference>
<dbReference type="PANTHER" id="PTHR34458">
    <property type="entry name" value="POLLEN OLE E 1 ALLERGEN AND EXTENSIN FAMILY PROTEIN-RELATED"/>
    <property type="match status" value="1"/>
</dbReference>
<evidence type="ECO:0008006" key="4">
    <source>
        <dbReference type="Google" id="ProtNLM"/>
    </source>
</evidence>
<dbReference type="InParanoid" id="A0A2G5F4M2"/>
<gene>
    <name evidence="2" type="ORF">AQUCO_00200680v1</name>
</gene>
<keyword evidence="1" id="KW-0732">Signal</keyword>
<dbReference type="FunCoup" id="A0A2G5F4M2">
    <property type="interactions" value="314"/>
</dbReference>
<dbReference type="AlphaFoldDB" id="A0A2G5F4M2"/>
<feature type="chain" id="PRO_5013848492" description="Phylloplanin" evidence="1">
    <location>
        <begin position="24"/>
        <end position="149"/>
    </location>
</feature>
<evidence type="ECO:0000313" key="3">
    <source>
        <dbReference type="Proteomes" id="UP000230069"/>
    </source>
</evidence>
<protein>
    <recommendedName>
        <fullName evidence="4">Phylloplanin</fullName>
    </recommendedName>
</protein>
<keyword evidence="3" id="KW-1185">Reference proteome</keyword>
<reference evidence="2 3" key="1">
    <citation type="submission" date="2017-09" db="EMBL/GenBank/DDBJ databases">
        <title>WGS assembly of Aquilegia coerulea Goldsmith.</title>
        <authorList>
            <person name="Hodges S."/>
            <person name="Kramer E."/>
            <person name="Nordborg M."/>
            <person name="Tomkins J."/>
            <person name="Borevitz J."/>
            <person name="Derieg N."/>
            <person name="Yan J."/>
            <person name="Mihaltcheva S."/>
            <person name="Hayes R.D."/>
            <person name="Rokhsar D."/>
        </authorList>
    </citation>
    <scope>NUCLEOTIDE SEQUENCE [LARGE SCALE GENOMIC DNA]</scope>
    <source>
        <strain evidence="3">cv. Goldsmith</strain>
    </source>
</reference>
<dbReference type="OrthoDB" id="905355at2759"/>
<dbReference type="InterPro" id="IPR040404">
    <property type="entry name" value="Phylloplanin-like"/>
</dbReference>
<proteinExistence type="predicted"/>
<name>A0A2G5F4M2_AQUCA</name>
<evidence type="ECO:0000256" key="1">
    <source>
        <dbReference type="SAM" id="SignalP"/>
    </source>
</evidence>
<sequence length="149" mass="15570">MVMKSLLFVLVLIVGFAALLAEAQLLGGILALTQIRGTLFCSVNGSIGSNSTTTPVFPNALVQLQCGTGNVVASATTNTAGVFSILLDPLRFVLSSLLTNCNLVVKTPLATCNSSLPTNGILISALQFFGRTVDGIINIIPVEFIFLLN</sequence>
<dbReference type="Proteomes" id="UP000230069">
    <property type="component" value="Unassembled WGS sequence"/>
</dbReference>
<organism evidence="2 3">
    <name type="scientific">Aquilegia coerulea</name>
    <name type="common">Rocky mountain columbine</name>
    <dbReference type="NCBI Taxonomy" id="218851"/>
    <lineage>
        <taxon>Eukaryota</taxon>
        <taxon>Viridiplantae</taxon>
        <taxon>Streptophyta</taxon>
        <taxon>Embryophyta</taxon>
        <taxon>Tracheophyta</taxon>
        <taxon>Spermatophyta</taxon>
        <taxon>Magnoliopsida</taxon>
        <taxon>Ranunculales</taxon>
        <taxon>Ranunculaceae</taxon>
        <taxon>Thalictroideae</taxon>
        <taxon>Aquilegia</taxon>
    </lineage>
</organism>